<evidence type="ECO:0000256" key="5">
    <source>
        <dbReference type="ARBA" id="ARBA00022679"/>
    </source>
</evidence>
<keyword evidence="5 11" id="KW-0808">Transferase</keyword>
<keyword evidence="9 11" id="KW-0520">NAD</keyword>
<keyword evidence="8 11" id="KW-0067">ATP-binding</keyword>
<dbReference type="PANTHER" id="PTHR39321:SF3">
    <property type="entry name" value="PHOSPHOPANTETHEINE ADENYLYLTRANSFERASE"/>
    <property type="match status" value="1"/>
</dbReference>
<comment type="caution">
    <text evidence="13">The sequence shown here is derived from an EMBL/GenBank/DDBJ whole genome shotgun (WGS) entry which is preliminary data.</text>
</comment>
<dbReference type="PANTHER" id="PTHR39321">
    <property type="entry name" value="NICOTINATE-NUCLEOTIDE ADENYLYLTRANSFERASE-RELATED"/>
    <property type="match status" value="1"/>
</dbReference>
<evidence type="ECO:0000256" key="8">
    <source>
        <dbReference type="ARBA" id="ARBA00022840"/>
    </source>
</evidence>
<dbReference type="HAMAP" id="MF_00244">
    <property type="entry name" value="NaMN_adenylyltr"/>
    <property type="match status" value="1"/>
</dbReference>
<dbReference type="AlphaFoldDB" id="A0A9D1H9P3"/>
<evidence type="ECO:0000256" key="4">
    <source>
        <dbReference type="ARBA" id="ARBA00022642"/>
    </source>
</evidence>
<organism evidence="13 14">
    <name type="scientific">Candidatus Merdimorpha stercoravium</name>
    <dbReference type="NCBI Taxonomy" id="2840863"/>
    <lineage>
        <taxon>Bacteria</taxon>
        <taxon>Pseudomonadati</taxon>
        <taxon>Bacteroidota</taxon>
        <taxon>Flavobacteriia</taxon>
        <taxon>Flavobacteriales</taxon>
        <taxon>Candidatus Merdimorpha</taxon>
    </lineage>
</organism>
<dbReference type="Proteomes" id="UP000824161">
    <property type="component" value="Unassembled WGS sequence"/>
</dbReference>
<dbReference type="NCBIfam" id="TIGR00125">
    <property type="entry name" value="cyt_tran_rel"/>
    <property type="match status" value="1"/>
</dbReference>
<evidence type="ECO:0000256" key="2">
    <source>
        <dbReference type="ARBA" id="ARBA00005019"/>
    </source>
</evidence>
<feature type="domain" description="Cytidyltransferase-like" evidence="12">
    <location>
        <begin position="11"/>
        <end position="171"/>
    </location>
</feature>
<dbReference type="InterPro" id="IPR005248">
    <property type="entry name" value="NadD/NMNAT"/>
</dbReference>
<evidence type="ECO:0000313" key="14">
    <source>
        <dbReference type="Proteomes" id="UP000824161"/>
    </source>
</evidence>
<evidence type="ECO:0000256" key="11">
    <source>
        <dbReference type="HAMAP-Rule" id="MF_00244"/>
    </source>
</evidence>
<dbReference type="SUPFAM" id="SSF52374">
    <property type="entry name" value="Nucleotidylyl transferase"/>
    <property type="match status" value="1"/>
</dbReference>
<evidence type="ECO:0000256" key="3">
    <source>
        <dbReference type="ARBA" id="ARBA00009014"/>
    </source>
</evidence>
<keyword evidence="6 11" id="KW-0548">Nucleotidyltransferase</keyword>
<proteinExistence type="inferred from homology"/>
<dbReference type="GO" id="GO:0004515">
    <property type="term" value="F:nicotinate-nucleotide adenylyltransferase activity"/>
    <property type="evidence" value="ECO:0007669"/>
    <property type="project" value="UniProtKB-UniRule"/>
</dbReference>
<dbReference type="EC" id="2.7.7.18" evidence="11"/>
<evidence type="ECO:0000256" key="10">
    <source>
        <dbReference type="ARBA" id="ARBA00048721"/>
    </source>
</evidence>
<comment type="catalytic activity">
    <reaction evidence="10 11">
        <text>nicotinate beta-D-ribonucleotide + ATP + H(+) = deamido-NAD(+) + diphosphate</text>
        <dbReference type="Rhea" id="RHEA:22860"/>
        <dbReference type="ChEBI" id="CHEBI:15378"/>
        <dbReference type="ChEBI" id="CHEBI:30616"/>
        <dbReference type="ChEBI" id="CHEBI:33019"/>
        <dbReference type="ChEBI" id="CHEBI:57502"/>
        <dbReference type="ChEBI" id="CHEBI:58437"/>
        <dbReference type="EC" id="2.7.7.18"/>
    </reaction>
</comment>
<comment type="similarity">
    <text evidence="3 11">Belongs to the NadD family.</text>
</comment>
<keyword evidence="4 11" id="KW-0662">Pyridine nucleotide biosynthesis</keyword>
<gene>
    <name evidence="11" type="primary">nadD</name>
    <name evidence="13" type="ORF">IAC44_01890</name>
</gene>
<accession>A0A9D1H9P3</accession>
<comment type="function">
    <text evidence="1 11">Catalyzes the reversible adenylation of nicotinate mononucleotide (NaMN) to nicotinic acid adenine dinucleotide (NaAD).</text>
</comment>
<dbReference type="Pfam" id="PF01467">
    <property type="entry name" value="CTP_transf_like"/>
    <property type="match status" value="1"/>
</dbReference>
<evidence type="ECO:0000313" key="13">
    <source>
        <dbReference type="EMBL" id="HIT97569.1"/>
    </source>
</evidence>
<name>A0A9D1H9P3_9FLAO</name>
<dbReference type="EMBL" id="DVLY01000045">
    <property type="protein sequence ID" value="HIT97569.1"/>
    <property type="molecule type" value="Genomic_DNA"/>
</dbReference>
<reference evidence="13" key="2">
    <citation type="journal article" date="2021" name="PeerJ">
        <title>Extensive microbial diversity within the chicken gut microbiome revealed by metagenomics and culture.</title>
        <authorList>
            <person name="Gilroy R."/>
            <person name="Ravi A."/>
            <person name="Getino M."/>
            <person name="Pursley I."/>
            <person name="Horton D.L."/>
            <person name="Alikhan N.F."/>
            <person name="Baker D."/>
            <person name="Gharbi K."/>
            <person name="Hall N."/>
            <person name="Watson M."/>
            <person name="Adriaenssens E.M."/>
            <person name="Foster-Nyarko E."/>
            <person name="Jarju S."/>
            <person name="Secka A."/>
            <person name="Antonio M."/>
            <person name="Oren A."/>
            <person name="Chaudhuri R.R."/>
            <person name="La Ragione R."/>
            <person name="Hildebrand F."/>
            <person name="Pallen M.J."/>
        </authorList>
    </citation>
    <scope>NUCLEOTIDE SEQUENCE</scope>
    <source>
        <strain evidence="13">1383</strain>
    </source>
</reference>
<evidence type="ECO:0000256" key="9">
    <source>
        <dbReference type="ARBA" id="ARBA00023027"/>
    </source>
</evidence>
<evidence type="ECO:0000259" key="12">
    <source>
        <dbReference type="Pfam" id="PF01467"/>
    </source>
</evidence>
<keyword evidence="7 11" id="KW-0547">Nucleotide-binding</keyword>
<sequence>MDSAGKKKTGLYFGSFNPIHVGHLIVAEYLREHTDLDEVWIVVSPHNPFKQKATLASDYVRLEMVRLALEDFEGVRACDAEFYLPRPSYTADTLLHLSQKYPERTFCLTMGADTLIGLERWKNYEFLLKYFPLYIYPRPGYSNTHPLLDKARVTVLEHAPQVEVSASAIREDLRAGRQVRALVPPAVLDYIERSGLYR</sequence>
<evidence type="ECO:0000256" key="7">
    <source>
        <dbReference type="ARBA" id="ARBA00022741"/>
    </source>
</evidence>
<dbReference type="InterPro" id="IPR014729">
    <property type="entry name" value="Rossmann-like_a/b/a_fold"/>
</dbReference>
<comment type="pathway">
    <text evidence="2 11">Cofactor biosynthesis; NAD(+) biosynthesis; deamido-NAD(+) from nicotinate D-ribonucleotide: step 1/1.</text>
</comment>
<dbReference type="CDD" id="cd02165">
    <property type="entry name" value="NMNAT"/>
    <property type="match status" value="1"/>
</dbReference>
<reference evidence="13" key="1">
    <citation type="submission" date="2020-10" db="EMBL/GenBank/DDBJ databases">
        <authorList>
            <person name="Gilroy R."/>
        </authorList>
    </citation>
    <scope>NUCLEOTIDE SEQUENCE</scope>
    <source>
        <strain evidence="13">1383</strain>
    </source>
</reference>
<evidence type="ECO:0000256" key="1">
    <source>
        <dbReference type="ARBA" id="ARBA00002324"/>
    </source>
</evidence>
<dbReference type="GO" id="GO:0009435">
    <property type="term" value="P:NAD+ biosynthetic process"/>
    <property type="evidence" value="ECO:0007669"/>
    <property type="project" value="UniProtKB-UniRule"/>
</dbReference>
<dbReference type="NCBIfam" id="TIGR00482">
    <property type="entry name" value="nicotinate (nicotinamide) nucleotide adenylyltransferase"/>
    <property type="match status" value="1"/>
</dbReference>
<dbReference type="GO" id="GO:0005524">
    <property type="term" value="F:ATP binding"/>
    <property type="evidence" value="ECO:0007669"/>
    <property type="project" value="UniProtKB-KW"/>
</dbReference>
<evidence type="ECO:0000256" key="6">
    <source>
        <dbReference type="ARBA" id="ARBA00022695"/>
    </source>
</evidence>
<protein>
    <recommendedName>
        <fullName evidence="11">Probable nicotinate-nucleotide adenylyltransferase</fullName>
        <ecNumber evidence="11">2.7.7.18</ecNumber>
    </recommendedName>
    <alternativeName>
        <fullName evidence="11">Deamido-NAD(+) diphosphorylase</fullName>
    </alternativeName>
    <alternativeName>
        <fullName evidence="11">Deamido-NAD(+) pyrophosphorylase</fullName>
    </alternativeName>
    <alternativeName>
        <fullName evidence="11">Nicotinate mononucleotide adenylyltransferase</fullName>
        <shortName evidence="11">NaMN adenylyltransferase</shortName>
    </alternativeName>
</protein>
<dbReference type="Gene3D" id="3.40.50.620">
    <property type="entry name" value="HUPs"/>
    <property type="match status" value="1"/>
</dbReference>
<dbReference type="InterPro" id="IPR004821">
    <property type="entry name" value="Cyt_trans-like"/>
</dbReference>